<proteinExistence type="predicted"/>
<reference evidence="4" key="2">
    <citation type="submission" date="2020-09" db="EMBL/GenBank/DDBJ databases">
        <authorList>
            <person name="Sun Q."/>
            <person name="Ohkuma M."/>
        </authorList>
    </citation>
    <scope>NUCLEOTIDE SEQUENCE</scope>
    <source>
        <strain evidence="4">JCM 17820</strain>
    </source>
</reference>
<dbReference type="Pfam" id="PF24463">
    <property type="entry name" value="DUF7577"/>
    <property type="match status" value="1"/>
</dbReference>
<protein>
    <recommendedName>
        <fullName evidence="3">DUF7577 domain-containing protein</fullName>
    </recommendedName>
</protein>
<feature type="transmembrane region" description="Helical" evidence="2">
    <location>
        <begin position="6"/>
        <end position="32"/>
    </location>
</feature>
<evidence type="ECO:0000313" key="5">
    <source>
        <dbReference type="Proteomes" id="UP000605784"/>
    </source>
</evidence>
<dbReference type="Proteomes" id="UP000605784">
    <property type="component" value="Unassembled WGS sequence"/>
</dbReference>
<dbReference type="EMBL" id="BMOU01000005">
    <property type="protein sequence ID" value="GGN99968.1"/>
    <property type="molecule type" value="Genomic_DNA"/>
</dbReference>
<dbReference type="AlphaFoldDB" id="A0A830GR12"/>
<dbReference type="InterPro" id="IPR055999">
    <property type="entry name" value="DUF7577"/>
</dbReference>
<keyword evidence="2" id="KW-0472">Membrane</keyword>
<evidence type="ECO:0000313" key="4">
    <source>
        <dbReference type="EMBL" id="GGN99968.1"/>
    </source>
</evidence>
<evidence type="ECO:0000259" key="3">
    <source>
        <dbReference type="Pfam" id="PF24463"/>
    </source>
</evidence>
<reference evidence="4" key="1">
    <citation type="journal article" date="2014" name="Int. J. Syst. Evol. Microbiol.">
        <title>Complete genome sequence of Corynebacterium casei LMG S-19264T (=DSM 44701T), isolated from a smear-ripened cheese.</title>
        <authorList>
            <consortium name="US DOE Joint Genome Institute (JGI-PGF)"/>
            <person name="Walter F."/>
            <person name="Albersmeier A."/>
            <person name="Kalinowski J."/>
            <person name="Ruckert C."/>
        </authorList>
    </citation>
    <scope>NUCLEOTIDE SEQUENCE</scope>
    <source>
        <strain evidence="4">JCM 17820</strain>
    </source>
</reference>
<keyword evidence="2" id="KW-0812">Transmembrane</keyword>
<feature type="domain" description="DUF7577" evidence="3">
    <location>
        <begin position="64"/>
        <end position="87"/>
    </location>
</feature>
<sequence length="87" mass="9465">MVTPGEMYVLVVTGLAFIALAVAIPVLLRIVVDGRERWREGPPTHADEGETPGEGGQSADPDRPRCPHCGTENDADFVYCRVCLEQL</sequence>
<keyword evidence="2" id="KW-1133">Transmembrane helix</keyword>
<organism evidence="4 5">
    <name type="scientific">Haloarcula pellucida</name>
    <dbReference type="NCBI Taxonomy" id="1427151"/>
    <lineage>
        <taxon>Archaea</taxon>
        <taxon>Methanobacteriati</taxon>
        <taxon>Methanobacteriota</taxon>
        <taxon>Stenosarchaea group</taxon>
        <taxon>Halobacteria</taxon>
        <taxon>Halobacteriales</taxon>
        <taxon>Haloarculaceae</taxon>
        <taxon>Haloarcula</taxon>
    </lineage>
</organism>
<name>A0A830GR12_9EURY</name>
<accession>A0A830GR12</accession>
<feature type="compositionally biased region" description="Basic and acidic residues" evidence="1">
    <location>
        <begin position="38"/>
        <end position="48"/>
    </location>
</feature>
<keyword evidence="5" id="KW-1185">Reference proteome</keyword>
<gene>
    <name evidence="4" type="ORF">GCM10009030_32130</name>
</gene>
<evidence type="ECO:0000256" key="2">
    <source>
        <dbReference type="SAM" id="Phobius"/>
    </source>
</evidence>
<dbReference type="RefSeq" id="WP_189000335.1">
    <property type="nucleotide sequence ID" value="NZ_BMOU01000005.1"/>
</dbReference>
<evidence type="ECO:0000256" key="1">
    <source>
        <dbReference type="SAM" id="MobiDB-lite"/>
    </source>
</evidence>
<comment type="caution">
    <text evidence="4">The sequence shown here is derived from an EMBL/GenBank/DDBJ whole genome shotgun (WGS) entry which is preliminary data.</text>
</comment>
<feature type="region of interest" description="Disordered" evidence="1">
    <location>
        <begin position="38"/>
        <end position="67"/>
    </location>
</feature>